<evidence type="ECO:0000259" key="1">
    <source>
        <dbReference type="PROSITE" id="PS50883"/>
    </source>
</evidence>
<dbReference type="InterPro" id="IPR003018">
    <property type="entry name" value="GAF"/>
</dbReference>
<feature type="domain" description="GGDEF" evidence="2">
    <location>
        <begin position="1613"/>
        <end position="1736"/>
    </location>
</feature>
<keyword evidence="4" id="KW-1185">Reference proteome</keyword>
<evidence type="ECO:0000259" key="2">
    <source>
        <dbReference type="PROSITE" id="PS50887"/>
    </source>
</evidence>
<dbReference type="InterPro" id="IPR029016">
    <property type="entry name" value="GAF-like_dom_sf"/>
</dbReference>
<dbReference type="EMBL" id="PDYG01000128">
    <property type="protein sequence ID" value="PHU36658.1"/>
    <property type="molecule type" value="Genomic_DNA"/>
</dbReference>
<reference evidence="3 4" key="1">
    <citation type="submission" date="2017-10" db="EMBL/GenBank/DDBJ databases">
        <title>Resolving the taxonomy of Roseburia spp., Eubacterium rectale and Agathobacter spp. through phylogenomic analysis.</title>
        <authorList>
            <person name="Sheridan P.O."/>
            <person name="Walker A.W."/>
            <person name="Duncan S.H."/>
            <person name="Scott K.P."/>
            <person name="Toole P.W.O."/>
            <person name="Luis P."/>
            <person name="Flint H.J."/>
        </authorList>
    </citation>
    <scope>NUCLEOTIDE SEQUENCE [LARGE SCALE GENOMIC DNA]</scope>
    <source>
        <strain evidence="3 4">JK623</strain>
    </source>
</reference>
<dbReference type="SMART" id="SM00267">
    <property type="entry name" value="GGDEF"/>
    <property type="match status" value="2"/>
</dbReference>
<dbReference type="SUPFAM" id="SSF55785">
    <property type="entry name" value="PYP-like sensor domain (PAS domain)"/>
    <property type="match status" value="2"/>
</dbReference>
<name>A0A2G3E051_9FIRM</name>
<feature type="domain" description="GGDEF" evidence="2">
    <location>
        <begin position="975"/>
        <end position="1112"/>
    </location>
</feature>
<dbReference type="PANTHER" id="PTHR33121">
    <property type="entry name" value="CYCLIC DI-GMP PHOSPHODIESTERASE PDEF"/>
    <property type="match status" value="1"/>
</dbReference>
<dbReference type="SUPFAM" id="SSF55781">
    <property type="entry name" value="GAF domain-like"/>
    <property type="match status" value="1"/>
</dbReference>
<evidence type="ECO:0000313" key="3">
    <source>
        <dbReference type="EMBL" id="PHU36658.1"/>
    </source>
</evidence>
<evidence type="ECO:0000313" key="4">
    <source>
        <dbReference type="Proteomes" id="UP000224563"/>
    </source>
</evidence>
<dbReference type="CDD" id="cd01949">
    <property type="entry name" value="GGDEF"/>
    <property type="match status" value="1"/>
</dbReference>
<dbReference type="InterPro" id="IPR035965">
    <property type="entry name" value="PAS-like_dom_sf"/>
</dbReference>
<dbReference type="Pfam" id="PF00990">
    <property type="entry name" value="GGDEF"/>
    <property type="match status" value="3"/>
</dbReference>
<dbReference type="NCBIfam" id="TIGR00254">
    <property type="entry name" value="GGDEF"/>
    <property type="match status" value="1"/>
</dbReference>
<dbReference type="CDD" id="cd01948">
    <property type="entry name" value="EAL"/>
    <property type="match status" value="1"/>
</dbReference>
<dbReference type="SUPFAM" id="SSF141868">
    <property type="entry name" value="EAL domain-like"/>
    <property type="match status" value="1"/>
</dbReference>
<reference evidence="3 4" key="2">
    <citation type="submission" date="2017-10" db="EMBL/GenBank/DDBJ databases">
        <authorList>
            <person name="Banno H."/>
            <person name="Chua N.-H."/>
        </authorList>
    </citation>
    <scope>NUCLEOTIDE SEQUENCE [LARGE SCALE GENOMIC DNA]</scope>
    <source>
        <strain evidence="3 4">JK623</strain>
    </source>
</reference>
<dbReference type="Gene3D" id="3.20.20.450">
    <property type="entry name" value="EAL domain"/>
    <property type="match status" value="1"/>
</dbReference>
<dbReference type="GO" id="GO:0071111">
    <property type="term" value="F:cyclic-guanylate-specific phosphodiesterase activity"/>
    <property type="evidence" value="ECO:0007669"/>
    <property type="project" value="InterPro"/>
</dbReference>
<dbReference type="PANTHER" id="PTHR33121:SF15">
    <property type="entry name" value="BLUE LIGHT- AND TEMPERATURE-REGULATED ANTIREPRESSOR BLUF"/>
    <property type="match status" value="1"/>
</dbReference>
<dbReference type="PROSITE" id="PS50883">
    <property type="entry name" value="EAL"/>
    <property type="match status" value="1"/>
</dbReference>
<protein>
    <recommendedName>
        <fullName evidence="5">Diguanylate cyclase</fullName>
    </recommendedName>
</protein>
<evidence type="ECO:0008006" key="5">
    <source>
        <dbReference type="Google" id="ProtNLM"/>
    </source>
</evidence>
<dbReference type="InterPro" id="IPR050706">
    <property type="entry name" value="Cyclic-di-GMP_PDE-like"/>
</dbReference>
<dbReference type="InterPro" id="IPR043128">
    <property type="entry name" value="Rev_trsase/Diguanyl_cyclase"/>
</dbReference>
<dbReference type="InterPro" id="IPR000160">
    <property type="entry name" value="GGDEF_dom"/>
</dbReference>
<dbReference type="Gene3D" id="3.30.450.40">
    <property type="match status" value="1"/>
</dbReference>
<proteinExistence type="predicted"/>
<dbReference type="InterPro" id="IPR000014">
    <property type="entry name" value="PAS"/>
</dbReference>
<dbReference type="Gene3D" id="3.30.70.270">
    <property type="match status" value="3"/>
</dbReference>
<dbReference type="Pfam" id="PF13426">
    <property type="entry name" value="PAS_9"/>
    <property type="match status" value="1"/>
</dbReference>
<dbReference type="Pfam" id="PF00563">
    <property type="entry name" value="EAL"/>
    <property type="match status" value="1"/>
</dbReference>
<gene>
    <name evidence="3" type="ORF">CSX02_11870</name>
</gene>
<dbReference type="InterPro" id="IPR035919">
    <property type="entry name" value="EAL_sf"/>
</dbReference>
<sequence length="1736" mass="200063">MSRDFIKNGLESAPGGFLIYRADESEEILYANEQLIKIFECDTYDEFLEVTKGSFHGMVHPQDLDYVEGRIVAQIQTDDTHFDYVHYRIVTKTGKIRHLEDYGRYVETMDEGPLFYVFVTTSRMKLDPLTGLPNDWYFLGLAQSWLPGAYQSGIQPIILTFNLVGMMGYNDKYGREEGDNLLVAFGNLIQRYFGSEHCSRFGEDHFYAFTESYQIDVMLNELIVELHELNSGKSLPVKIGICKYVPDVPISTICDWARMAAAAKKSSYGSSFVWFDEKMSAEYTRKQYILTHLDQALVNGWIQIYFQPVVRTLSGRVSSAEALVRWIDPHYGTISPNEFIPLLEENGLSYKIDRFVVNRVAQLLQRQIRRKEMLTPVSVNISRSDFELIDPVDMVVKAVDEYAIPRRLIYIEITETALTNDNGRIRHGIEQFHQAGFQVWMDDFGSGYSSLNVLKDYDFDEIKIDMVFMKNFDERVKNIVTMAVQMAKKLGIHTLAEGVETQEHVEFLKSIGCEKMQGYYFGRPMPFEEAVAYIKDNQMATETREQIAFYDAIGSRDLVSDRPLAMFLYADKQFQCVYVNDMFVDALQSITEDGENWLKWNMNSDESPLRHKFLHLVDLAVKKARRENMTFVVDNHYFHFSMELLGESRDGKMFLSEIDTTVYEEMRDQTLLDEVSRNLMMLFDNMYLLDINEKTRTVIATTNGVEEFGTVTTDIDSFYDAFPTRFLYYDDIERFKDMASAEGVRRRLAQSSHGYFVDYFRVRQPNGNYNWMEFYLIALPDANRSRILACVKPTSIGDRLTLMSDDKGTKGNEAQITDSDLVDAFVNDSGIKLFWKDDKRRFCGASEAFLQYYGFDDLSEIAGKTDEEIRWHLNDAPFQKDENEVLETGNVIRNSRGENVVDNVVHNILASKFPIYHEGIISGLMGYFVDIDQDMGEQGDLYHAAMMDPLTGMMNTSCLFSTALALDDNYRLNDEDYSYILMTVPEYETFLRDFGEMTANILIQTIADEIRKGFDVRATIAHMNGCEFGICERGLADADITRSIQQCKEHIEHIREINGRLVNLHFHYGIARGSEGMDVRDVMTLAYNRMDEKNEQRQKRKHGAKALTEVDPYNEMPLPFVIMRPIMEDEKNVDMTYIYANHKYCEMTGKSSKELLGHSYLELFPNTSKRWLEYCARGSKGELIHERAYSGALGGNVELIAGPASMQGGCVFLGVSIENEQIQEKNIARMLSSEEVIIRILTKSENVLDFEDTIRTILSEVGECAKADRAYLLQTDRNVVTCTFEWLSSGVKSAMEQRHDMPYQKIAQWEKILEDNSCIRLDDISGLKETNSATYQYMRSMDIYNILIVPIYLDGYLVGYFGVDNFDADDYINAQMVLETIGKFIGAKFMKREMYMRRMLDIESKVDMPVPQSITATDAALRDMGPRIERILEKQHDFMTGLEQVMGVITAEIHPDRVMLFERDGSMVTNIYEWCAETVESEKDMLQNLDYETYCKAWERQLKDEKCIVIEDIEVYRITNSALYLALKRKGVRNMMVTAFYNNGMVTGFMIVENYRISELHMTKQILEAVVFFIGAKMNAHYFQRINSFDDLTGVHNRNAMLMRRAELKNYDGPVGIVFLDLNGLKEVNDVNGHEAGDQFIRNAANVLVEVYGKDHIYRSGGDEFTIVLEGIAKSDFESRNEILRARLSDPRAPKMAAGFAWAKGANELDQAIQKADQEMYHDKSLYYRDHERYRR</sequence>
<dbReference type="PROSITE" id="PS50887">
    <property type="entry name" value="GGDEF"/>
    <property type="match status" value="3"/>
</dbReference>
<dbReference type="Proteomes" id="UP000224563">
    <property type="component" value="Unassembled WGS sequence"/>
</dbReference>
<dbReference type="Gene3D" id="3.30.450.20">
    <property type="entry name" value="PAS domain"/>
    <property type="match status" value="3"/>
</dbReference>
<organism evidence="3 4">
    <name type="scientific">Agathobacter ruminis</name>
    <dbReference type="NCBI Taxonomy" id="1712665"/>
    <lineage>
        <taxon>Bacteria</taxon>
        <taxon>Bacillati</taxon>
        <taxon>Bacillota</taxon>
        <taxon>Clostridia</taxon>
        <taxon>Lachnospirales</taxon>
        <taxon>Lachnospiraceae</taxon>
        <taxon>Agathobacter</taxon>
    </lineage>
</organism>
<dbReference type="SMART" id="SM00052">
    <property type="entry name" value="EAL"/>
    <property type="match status" value="1"/>
</dbReference>
<dbReference type="InterPro" id="IPR013655">
    <property type="entry name" value="PAS_fold_3"/>
</dbReference>
<dbReference type="SUPFAM" id="SSF55073">
    <property type="entry name" value="Nucleotide cyclase"/>
    <property type="match status" value="3"/>
</dbReference>
<accession>A0A2G3E051</accession>
<comment type="caution">
    <text evidence="3">The sequence shown here is derived from an EMBL/GenBank/DDBJ whole genome shotgun (WGS) entry which is preliminary data.</text>
</comment>
<feature type="domain" description="EAL" evidence="1">
    <location>
        <begin position="286"/>
        <end position="538"/>
    </location>
</feature>
<dbReference type="InterPro" id="IPR029787">
    <property type="entry name" value="Nucleotide_cyclase"/>
</dbReference>
<dbReference type="RefSeq" id="WP_099386830.1">
    <property type="nucleotide sequence ID" value="NZ_JANSWH010000076.1"/>
</dbReference>
<dbReference type="Pfam" id="PF08447">
    <property type="entry name" value="PAS_3"/>
    <property type="match status" value="1"/>
</dbReference>
<dbReference type="InterPro" id="IPR001633">
    <property type="entry name" value="EAL_dom"/>
</dbReference>
<dbReference type="Pfam" id="PF01590">
    <property type="entry name" value="GAF"/>
    <property type="match status" value="1"/>
</dbReference>
<feature type="domain" description="GGDEF" evidence="2">
    <location>
        <begin position="154"/>
        <end position="277"/>
    </location>
</feature>